<evidence type="ECO:0000313" key="2">
    <source>
        <dbReference type="EMBL" id="KAA6450830.1"/>
    </source>
</evidence>
<dbReference type="Gene3D" id="2.120.10.80">
    <property type="entry name" value="Kelch-type beta propeller"/>
    <property type="match status" value="2"/>
</dbReference>
<evidence type="ECO:0000313" key="3">
    <source>
        <dbReference type="Proteomes" id="UP000324326"/>
    </source>
</evidence>
<gene>
    <name evidence="2" type="ORF">DX927_08265</name>
</gene>
<proteinExistence type="predicted"/>
<dbReference type="InterPro" id="IPR015915">
    <property type="entry name" value="Kelch-typ_b-propeller"/>
</dbReference>
<feature type="region of interest" description="Disordered" evidence="1">
    <location>
        <begin position="322"/>
        <end position="347"/>
    </location>
</feature>
<dbReference type="PANTHER" id="PTHR46375:SF3">
    <property type="entry name" value="KELCH REPEAT AND BTB DOMAIN-CONTAINING PROTEIN 13"/>
    <property type="match status" value="1"/>
</dbReference>
<feature type="compositionally biased region" description="Basic and acidic residues" evidence="1">
    <location>
        <begin position="327"/>
        <end position="340"/>
    </location>
</feature>
<evidence type="ECO:0000256" key="1">
    <source>
        <dbReference type="SAM" id="MobiDB-lite"/>
    </source>
</evidence>
<dbReference type="InterPro" id="IPR011043">
    <property type="entry name" value="Gal_Oxase/kelch_b-propeller"/>
</dbReference>
<dbReference type="Pfam" id="PF24681">
    <property type="entry name" value="Kelch_KLHDC2_KLHL20_DRC7"/>
    <property type="match status" value="1"/>
</dbReference>
<accession>A0A5M8RU07</accession>
<name>A0A5M8RU07_9BACI</name>
<dbReference type="Proteomes" id="UP000324326">
    <property type="component" value="Unassembled WGS sequence"/>
</dbReference>
<dbReference type="InterPro" id="IPR006652">
    <property type="entry name" value="Kelch_1"/>
</dbReference>
<sequence>MLLSYVMGYIPASAEDTGEETKGWVTKADLPETRSAAATAAVDGKIYVIGGTGGNDRYSKNQTYMYDPKNDTWSQKADMPTARTGAAVAVVDGKIYVIGGYDTSNIRNLNTVEIYDPKTDSWETAPEYPETVQFASASVIENKIYVMSGSKFNPDKPQKERKTNYCYDTETKTWTAKKELPINANGLATAVVNGKIYAIGGNGETYSSGIWDTIYEYDPEKDTWNKKHNLINKITNATATVINDKIYIMGGTITSSLISAKTQVYNPDDDSISEIEEFKNARTAAGSAAIGNDLYIIGGTTDTRSLYGLHSYALKTVQMYTTGNSSSDKETPESPSDPKPDQSSSDRALLVITMTNGLEKEFDLSMDEVNDFISWYDQKDAGSGSSKYAIDKHDNNKGPFSSRKDYVIFSNILSFEVNEYSSK</sequence>
<organism evidence="2 3">
    <name type="scientific">Bacillus swezeyi</name>
    <dbReference type="NCBI Taxonomy" id="1925020"/>
    <lineage>
        <taxon>Bacteria</taxon>
        <taxon>Bacillati</taxon>
        <taxon>Bacillota</taxon>
        <taxon>Bacilli</taxon>
        <taxon>Bacillales</taxon>
        <taxon>Bacillaceae</taxon>
        <taxon>Bacillus</taxon>
    </lineage>
</organism>
<protein>
    <recommendedName>
        <fullName evidence="4">DUF1668 domain-containing protein</fullName>
    </recommendedName>
</protein>
<reference evidence="2 3" key="1">
    <citation type="submission" date="2018-08" db="EMBL/GenBank/DDBJ databases">
        <title>Bacillus phenotypic plasticity.</title>
        <authorList>
            <person name="Hurtado E."/>
        </authorList>
    </citation>
    <scope>NUCLEOTIDE SEQUENCE [LARGE SCALE GENOMIC DNA]</scope>
    <source>
        <strain evidence="2 3">427</strain>
    </source>
</reference>
<dbReference type="EMBL" id="QSND01000002">
    <property type="protein sequence ID" value="KAA6450830.1"/>
    <property type="molecule type" value="Genomic_DNA"/>
</dbReference>
<dbReference type="AlphaFoldDB" id="A0A5M8RU07"/>
<dbReference type="SUPFAM" id="SSF50965">
    <property type="entry name" value="Galactose oxidase, central domain"/>
    <property type="match status" value="1"/>
</dbReference>
<dbReference type="InterPro" id="IPR052392">
    <property type="entry name" value="Kelch-BTB_domain-containing"/>
</dbReference>
<dbReference type="PANTHER" id="PTHR46375">
    <property type="entry name" value="KELCH REPEAT AND BTB DOMAIN-CONTAINING PROTEIN 13-RELATED"/>
    <property type="match status" value="1"/>
</dbReference>
<comment type="caution">
    <text evidence="2">The sequence shown here is derived from an EMBL/GenBank/DDBJ whole genome shotgun (WGS) entry which is preliminary data.</text>
</comment>
<evidence type="ECO:0008006" key="4">
    <source>
        <dbReference type="Google" id="ProtNLM"/>
    </source>
</evidence>
<dbReference type="SMART" id="SM00612">
    <property type="entry name" value="Kelch"/>
    <property type="match status" value="5"/>
</dbReference>